<accession>A0A560MIE3</accession>
<comment type="similarity">
    <text evidence="7">Belongs to the transglycosylase MltG family.</text>
</comment>
<keyword evidence="5 7" id="KW-0456">Lyase</keyword>
<dbReference type="STRING" id="1755647.AS156_25390"/>
<keyword evidence="1 7" id="KW-1003">Cell membrane</keyword>
<dbReference type="CDD" id="cd08010">
    <property type="entry name" value="MltG_like"/>
    <property type="match status" value="1"/>
</dbReference>
<keyword evidence="4 7" id="KW-0472">Membrane</keyword>
<dbReference type="GO" id="GO:0005886">
    <property type="term" value="C:plasma membrane"/>
    <property type="evidence" value="ECO:0007669"/>
    <property type="project" value="UniProtKB-SubCell"/>
</dbReference>
<feature type="transmembrane region" description="Helical" evidence="7">
    <location>
        <begin position="35"/>
        <end position="59"/>
    </location>
</feature>
<evidence type="ECO:0000313" key="10">
    <source>
        <dbReference type="Proteomes" id="UP000321304"/>
    </source>
</evidence>
<evidence type="ECO:0000256" key="5">
    <source>
        <dbReference type="ARBA" id="ARBA00023239"/>
    </source>
</evidence>
<feature type="region of interest" description="Disordered" evidence="8">
    <location>
        <begin position="358"/>
        <end position="419"/>
    </location>
</feature>
<comment type="subcellular location">
    <subcellularLocation>
        <location evidence="7">Cell inner membrane</location>
        <topology evidence="7">Single-pass membrane protein</topology>
    </subcellularLocation>
</comment>
<keyword evidence="3 7" id="KW-1133">Transmembrane helix</keyword>
<keyword evidence="7" id="KW-0997">Cell inner membrane</keyword>
<evidence type="ECO:0000313" key="9">
    <source>
        <dbReference type="EMBL" id="TWC07133.1"/>
    </source>
</evidence>
<keyword evidence="2 7" id="KW-0812">Transmembrane</keyword>
<comment type="catalytic activity">
    <reaction evidence="7">
        <text>a peptidoglycan chain = a peptidoglycan chain with N-acetyl-1,6-anhydromuramyl-[peptide] at the reducing end + a peptidoglycan chain with N-acetylglucosamine at the non-reducing end.</text>
        <dbReference type="EC" id="4.2.2.29"/>
    </reaction>
</comment>
<dbReference type="GO" id="GO:0009252">
    <property type="term" value="P:peptidoglycan biosynthetic process"/>
    <property type="evidence" value="ECO:0007669"/>
    <property type="project" value="UniProtKB-UniRule"/>
</dbReference>
<dbReference type="PANTHER" id="PTHR30518:SF2">
    <property type="entry name" value="ENDOLYTIC MUREIN TRANSGLYCOSYLASE"/>
    <property type="match status" value="1"/>
</dbReference>
<keyword evidence="6 7" id="KW-0961">Cell wall biogenesis/degradation</keyword>
<dbReference type="RefSeq" id="WP_146984326.1">
    <property type="nucleotide sequence ID" value="NZ_VITY01000001.1"/>
</dbReference>
<evidence type="ECO:0000256" key="7">
    <source>
        <dbReference type="HAMAP-Rule" id="MF_02065"/>
    </source>
</evidence>
<reference evidence="9 10" key="1">
    <citation type="submission" date="2019-06" db="EMBL/GenBank/DDBJ databases">
        <title>Genomic Encyclopedia of Type Strains, Phase IV (KMG-V): Genome sequencing to study the core and pangenomes of soil and plant-associated prokaryotes.</title>
        <authorList>
            <person name="Whitman W."/>
        </authorList>
    </citation>
    <scope>NUCLEOTIDE SEQUENCE [LARGE SCALE GENOMIC DNA]</scope>
    <source>
        <strain evidence="9 10">BR 10355</strain>
    </source>
</reference>
<dbReference type="NCBIfam" id="TIGR00247">
    <property type="entry name" value="endolytic transglycosylase MltG"/>
    <property type="match status" value="1"/>
</dbReference>
<dbReference type="PANTHER" id="PTHR30518">
    <property type="entry name" value="ENDOLYTIC MUREIN TRANSGLYCOSYLASE"/>
    <property type="match status" value="1"/>
</dbReference>
<name>A0A560MIE3_9BRAD</name>
<comment type="caution">
    <text evidence="9">The sequence shown here is derived from an EMBL/GenBank/DDBJ whole genome shotgun (WGS) entry which is preliminary data.</text>
</comment>
<dbReference type="EC" id="4.2.2.29" evidence="7"/>
<evidence type="ECO:0000256" key="4">
    <source>
        <dbReference type="ARBA" id="ARBA00023136"/>
    </source>
</evidence>
<evidence type="ECO:0000256" key="3">
    <source>
        <dbReference type="ARBA" id="ARBA00022989"/>
    </source>
</evidence>
<evidence type="ECO:0000256" key="8">
    <source>
        <dbReference type="SAM" id="MobiDB-lite"/>
    </source>
</evidence>
<dbReference type="InterPro" id="IPR003770">
    <property type="entry name" value="MLTG-like"/>
</dbReference>
<evidence type="ECO:0000256" key="2">
    <source>
        <dbReference type="ARBA" id="ARBA00022692"/>
    </source>
</evidence>
<feature type="compositionally biased region" description="Polar residues" evidence="8">
    <location>
        <begin position="407"/>
        <end position="419"/>
    </location>
</feature>
<sequence>MSERPPISPRSPRAALEPEQVPPPPKRSDRARNPFVIVGNAIFTILIILMLGAGATYYYGKQALESPGPLQEDKIVNIPARAGKRDIADVLLREGVINVNPWVFIGGVFALKASSDLKPGEYSFQKNASLRDVIATIVDGKVVQHAMTIPEGLTSEQIVTRLSDNDIFTGSVREIPREGTLLPETYKFPRGTTRDQVIQRLQQAQKRVLAEIWERRNTDTPLKSPDQLVTLASIVEKETGRADERSRVAAVFVNRLRQRMKLQSDPTIIYGLVGGKGTLGRPIKRSEITQPSPYNTYVIDGLPPGPIANPGRASLEATANPARTRDLFFVADGTGGHAFTETYDQHAKNVAKLRASEKQIQNDTVEPADDPAPAAAAPGTADTNPTATTPPKPTNQKKPPRSGRQGAAQQTNSPPVVQR</sequence>
<organism evidence="9 10">
    <name type="scientific">Bradyrhizobium macuxiense</name>
    <dbReference type="NCBI Taxonomy" id="1755647"/>
    <lineage>
        <taxon>Bacteria</taxon>
        <taxon>Pseudomonadati</taxon>
        <taxon>Pseudomonadota</taxon>
        <taxon>Alphaproteobacteria</taxon>
        <taxon>Hyphomicrobiales</taxon>
        <taxon>Nitrobacteraceae</taxon>
        <taxon>Bradyrhizobium</taxon>
    </lineage>
</organism>
<dbReference type="Gene3D" id="3.30.1490.480">
    <property type="entry name" value="Endolytic murein transglycosylase"/>
    <property type="match status" value="1"/>
</dbReference>
<proteinExistence type="inferred from homology"/>
<dbReference type="HAMAP" id="MF_02065">
    <property type="entry name" value="MltG"/>
    <property type="match status" value="1"/>
</dbReference>
<dbReference type="Pfam" id="PF02618">
    <property type="entry name" value="YceG"/>
    <property type="match status" value="1"/>
</dbReference>
<keyword evidence="10" id="KW-1185">Reference proteome</keyword>
<dbReference type="OrthoDB" id="9814591at2"/>
<dbReference type="EMBL" id="VITY01000001">
    <property type="protein sequence ID" value="TWC07133.1"/>
    <property type="molecule type" value="Genomic_DNA"/>
</dbReference>
<dbReference type="Proteomes" id="UP000321304">
    <property type="component" value="Unassembled WGS sequence"/>
</dbReference>
<dbReference type="GO" id="GO:0071555">
    <property type="term" value="P:cell wall organization"/>
    <property type="evidence" value="ECO:0007669"/>
    <property type="project" value="UniProtKB-KW"/>
</dbReference>
<dbReference type="AlphaFoldDB" id="A0A560MIE3"/>
<evidence type="ECO:0000256" key="6">
    <source>
        <dbReference type="ARBA" id="ARBA00023316"/>
    </source>
</evidence>
<gene>
    <name evidence="7" type="primary">mltG</name>
    <name evidence="9" type="ORF">FBZ93_101424</name>
</gene>
<feature type="region of interest" description="Disordered" evidence="8">
    <location>
        <begin position="1"/>
        <end position="30"/>
    </location>
</feature>
<comment type="function">
    <text evidence="7">Functions as a peptidoglycan terminase that cleaves nascent peptidoglycan strands endolytically to terminate their elongation.</text>
</comment>
<feature type="compositionally biased region" description="Low complexity" evidence="8">
    <location>
        <begin position="371"/>
        <end position="387"/>
    </location>
</feature>
<feature type="site" description="Important for catalytic activity" evidence="7">
    <location>
        <position position="238"/>
    </location>
</feature>
<dbReference type="Gene3D" id="3.30.160.60">
    <property type="entry name" value="Classic Zinc Finger"/>
    <property type="match status" value="1"/>
</dbReference>
<evidence type="ECO:0000256" key="1">
    <source>
        <dbReference type="ARBA" id="ARBA00022475"/>
    </source>
</evidence>
<protein>
    <recommendedName>
        <fullName evidence="7">Endolytic murein transglycosylase</fullName>
        <ecNumber evidence="7">4.2.2.29</ecNumber>
    </recommendedName>
    <alternativeName>
        <fullName evidence="7">Peptidoglycan lytic transglycosylase</fullName>
    </alternativeName>
    <alternativeName>
        <fullName evidence="7">Peptidoglycan polymerization terminase</fullName>
    </alternativeName>
</protein>
<dbReference type="GO" id="GO:0008932">
    <property type="term" value="F:lytic endotransglycosylase activity"/>
    <property type="evidence" value="ECO:0007669"/>
    <property type="project" value="UniProtKB-UniRule"/>
</dbReference>